<gene>
    <name evidence="1" type="ORF">SBRY_120053</name>
</gene>
<dbReference type="RefSeq" id="WP_205045933.1">
    <property type="nucleotide sequence ID" value="NZ_CAJVAX010000004.1"/>
</dbReference>
<dbReference type="PANTHER" id="PTHR47756">
    <property type="entry name" value="BLL6612 PROTEIN-RELATED"/>
    <property type="match status" value="1"/>
</dbReference>
<dbReference type="Proteomes" id="UP001153328">
    <property type="component" value="Unassembled WGS sequence"/>
</dbReference>
<dbReference type="AlphaFoldDB" id="A0A9W4GXC9"/>
<accession>A0A9W4GXC9</accession>
<name>A0A9W4GXC9_9ACTN</name>
<evidence type="ECO:0000313" key="2">
    <source>
        <dbReference type="Proteomes" id="UP001153328"/>
    </source>
</evidence>
<dbReference type="EMBL" id="CAJVAX010000004">
    <property type="protein sequence ID" value="CAG7617679.1"/>
    <property type="molecule type" value="Genomic_DNA"/>
</dbReference>
<reference evidence="1" key="1">
    <citation type="submission" date="2021-06" db="EMBL/GenBank/DDBJ databases">
        <authorList>
            <person name="Arsene-Ploetze F."/>
        </authorList>
    </citation>
    <scope>NUCLEOTIDE SEQUENCE</scope>
    <source>
        <strain evidence="1">SBRY1</strain>
    </source>
</reference>
<dbReference type="PANTHER" id="PTHR47756:SF2">
    <property type="entry name" value="BLL6612 PROTEIN"/>
    <property type="match status" value="1"/>
</dbReference>
<organism evidence="1 2">
    <name type="scientific">Actinacidiphila bryophytorum</name>
    <dbReference type="NCBI Taxonomy" id="1436133"/>
    <lineage>
        <taxon>Bacteria</taxon>
        <taxon>Bacillati</taxon>
        <taxon>Actinomycetota</taxon>
        <taxon>Actinomycetes</taxon>
        <taxon>Kitasatosporales</taxon>
        <taxon>Streptomycetaceae</taxon>
        <taxon>Actinacidiphila</taxon>
    </lineage>
</organism>
<proteinExistence type="predicted"/>
<protein>
    <submittedName>
        <fullName evidence="1">Uncharacterized protein</fullName>
    </submittedName>
</protein>
<evidence type="ECO:0000313" key="1">
    <source>
        <dbReference type="EMBL" id="CAG7617679.1"/>
    </source>
</evidence>
<sequence>MALLSGTLSKGRVGPYQLKAAIAAVHDEAPAMDATDWPQILGLYDLLAQAEPNPVTDLNRAVAVAMVHGPQAGLAAVAALARNPRLTRNHRLLATRAHLKDLAGDHPGAAADYRRAALLTASAPERRCLTARAAEAESRPAAG</sequence>
<keyword evidence="2" id="KW-1185">Reference proteome</keyword>
<comment type="caution">
    <text evidence="1">The sequence shown here is derived from an EMBL/GenBank/DDBJ whole genome shotgun (WGS) entry which is preliminary data.</text>
</comment>